<accession>A0AA39XRN2</accession>
<organism evidence="3 4">
    <name type="scientific">Cercophora newfieldiana</name>
    <dbReference type="NCBI Taxonomy" id="92897"/>
    <lineage>
        <taxon>Eukaryota</taxon>
        <taxon>Fungi</taxon>
        <taxon>Dikarya</taxon>
        <taxon>Ascomycota</taxon>
        <taxon>Pezizomycotina</taxon>
        <taxon>Sordariomycetes</taxon>
        <taxon>Sordariomycetidae</taxon>
        <taxon>Sordariales</taxon>
        <taxon>Lasiosphaeriaceae</taxon>
        <taxon>Cercophora</taxon>
    </lineage>
</organism>
<feature type="region of interest" description="Disordered" evidence="1">
    <location>
        <begin position="257"/>
        <end position="307"/>
    </location>
</feature>
<reference evidence="3" key="1">
    <citation type="submission" date="2023-06" db="EMBL/GenBank/DDBJ databases">
        <title>Genome-scale phylogeny and comparative genomics of the fungal order Sordariales.</title>
        <authorList>
            <consortium name="Lawrence Berkeley National Laboratory"/>
            <person name="Hensen N."/>
            <person name="Bonometti L."/>
            <person name="Westerberg I."/>
            <person name="Brannstrom I.O."/>
            <person name="Guillou S."/>
            <person name="Cros-Aarteil S."/>
            <person name="Calhoun S."/>
            <person name="Haridas S."/>
            <person name="Kuo A."/>
            <person name="Mondo S."/>
            <person name="Pangilinan J."/>
            <person name="Riley R."/>
            <person name="Labutti K."/>
            <person name="Andreopoulos B."/>
            <person name="Lipzen A."/>
            <person name="Chen C."/>
            <person name="Yanf M."/>
            <person name="Daum C."/>
            <person name="Ng V."/>
            <person name="Clum A."/>
            <person name="Steindorff A."/>
            <person name="Ohm R."/>
            <person name="Martin F."/>
            <person name="Silar P."/>
            <person name="Natvig D."/>
            <person name="Lalanne C."/>
            <person name="Gautier V."/>
            <person name="Ament-Velasquez S.L."/>
            <person name="Kruys A."/>
            <person name="Hutchinson M.I."/>
            <person name="Powell A.J."/>
            <person name="Barry K."/>
            <person name="Miller A.N."/>
            <person name="Grigoriev I.V."/>
            <person name="Debuchy R."/>
            <person name="Gladieux P."/>
            <person name="Thoren M.H."/>
            <person name="Johannesson H."/>
        </authorList>
    </citation>
    <scope>NUCLEOTIDE SEQUENCE</scope>
    <source>
        <strain evidence="3">SMH2532-1</strain>
    </source>
</reference>
<feature type="chain" id="PRO_5041226384" evidence="2">
    <location>
        <begin position="21"/>
        <end position="411"/>
    </location>
</feature>
<evidence type="ECO:0000256" key="1">
    <source>
        <dbReference type="SAM" id="MobiDB-lite"/>
    </source>
</evidence>
<feature type="compositionally biased region" description="Low complexity" evidence="1">
    <location>
        <begin position="272"/>
        <end position="301"/>
    </location>
</feature>
<name>A0AA39XRN2_9PEZI</name>
<sequence length="411" mass="42901">MMHLPTLLATVLTAATTVYADSLDIIITNLDNGYPPSGISRTGFWNTNNDGATFNVNVEGGCRNPSVPSANEFYPKVFFAAALSVGSTVCYAALWRLHRPLSVPAGHVEKRATSSDPSCPEGFVCEADRQQCPVETVCAQGSVCTNFGGALACAPVIADLSWCALHPDTFEAVTCPNGGRCCHGQCHLSDSVCCDNPSTRCSLGDLCNACAATQTCGPSARCLDPSATSSFISTELSTSFLGAISSTPLPLVSSVLSSPSAPSSLSPPPSSSSPSSIPESTTVPPSSSAASTPATSVSASPSPDPTGTVDLRELLGLINELTHDYLDLSAAAGVIVKQLDVLAIEPEEGEEGLQKRGLTRRAAESTAIELRSLATDGQTLVRRAGAIQQTIERIPLQNSHVRRHPTELRRT</sequence>
<feature type="signal peptide" evidence="2">
    <location>
        <begin position="1"/>
        <end position="20"/>
    </location>
</feature>
<keyword evidence="4" id="KW-1185">Reference proteome</keyword>
<dbReference type="Proteomes" id="UP001174936">
    <property type="component" value="Unassembled WGS sequence"/>
</dbReference>
<comment type="caution">
    <text evidence="3">The sequence shown here is derived from an EMBL/GenBank/DDBJ whole genome shotgun (WGS) entry which is preliminary data.</text>
</comment>
<keyword evidence="2" id="KW-0732">Signal</keyword>
<dbReference type="AlphaFoldDB" id="A0AA39XRN2"/>
<gene>
    <name evidence="3" type="ORF">B0T16DRAFT_462686</name>
</gene>
<protein>
    <submittedName>
        <fullName evidence="3">Uncharacterized protein</fullName>
    </submittedName>
</protein>
<evidence type="ECO:0000313" key="3">
    <source>
        <dbReference type="EMBL" id="KAK0638973.1"/>
    </source>
</evidence>
<proteinExistence type="predicted"/>
<evidence type="ECO:0000313" key="4">
    <source>
        <dbReference type="Proteomes" id="UP001174936"/>
    </source>
</evidence>
<evidence type="ECO:0000256" key="2">
    <source>
        <dbReference type="SAM" id="SignalP"/>
    </source>
</evidence>
<dbReference type="EMBL" id="JAULSV010000007">
    <property type="protein sequence ID" value="KAK0638973.1"/>
    <property type="molecule type" value="Genomic_DNA"/>
</dbReference>